<feature type="region of interest" description="Disordered" evidence="12">
    <location>
        <begin position="229"/>
        <end position="274"/>
    </location>
</feature>
<dbReference type="InterPro" id="IPR012919">
    <property type="entry name" value="SUN_dom"/>
</dbReference>
<keyword evidence="11" id="KW-0175">Coiled coil</keyword>
<feature type="region of interest" description="Disordered" evidence="12">
    <location>
        <begin position="802"/>
        <end position="934"/>
    </location>
</feature>
<feature type="compositionally biased region" description="Acidic residues" evidence="12">
    <location>
        <begin position="524"/>
        <end position="543"/>
    </location>
</feature>
<evidence type="ECO:0000256" key="3">
    <source>
        <dbReference type="ARBA" id="ARBA00022729"/>
    </source>
</evidence>
<evidence type="ECO:0000256" key="6">
    <source>
        <dbReference type="ARBA" id="ARBA00023136"/>
    </source>
</evidence>
<evidence type="ECO:0000256" key="2">
    <source>
        <dbReference type="ARBA" id="ARBA00022692"/>
    </source>
</evidence>
<feature type="compositionally biased region" description="Polar residues" evidence="12">
    <location>
        <begin position="719"/>
        <end position="729"/>
    </location>
</feature>
<dbReference type="PROSITE" id="PS51469">
    <property type="entry name" value="SUN"/>
    <property type="match status" value="1"/>
</dbReference>
<comment type="subcellular location">
    <subcellularLocation>
        <location evidence="8">Endomembrane system</location>
        <topology evidence="8">Single-pass type I membrane protein</topology>
    </subcellularLocation>
    <subcellularLocation>
        <location evidence="1">Endoplasmic reticulum membrane</location>
        <topology evidence="1">Single-pass membrane protein</topology>
    </subcellularLocation>
</comment>
<feature type="region of interest" description="Disordered" evidence="12">
    <location>
        <begin position="163"/>
        <end position="182"/>
    </location>
</feature>
<evidence type="ECO:0000256" key="11">
    <source>
        <dbReference type="SAM" id="Coils"/>
    </source>
</evidence>
<feature type="region of interest" description="Disordered" evidence="12">
    <location>
        <begin position="189"/>
        <end position="215"/>
    </location>
</feature>
<evidence type="ECO:0000256" key="1">
    <source>
        <dbReference type="ARBA" id="ARBA00004389"/>
    </source>
</evidence>
<name>A0A7M7M2D7_NASVI</name>
<dbReference type="GO" id="GO:0034975">
    <property type="term" value="P:protein folding in endoplasmic reticulum"/>
    <property type="evidence" value="ECO:0007669"/>
    <property type="project" value="TreeGrafter"/>
</dbReference>
<feature type="compositionally biased region" description="Basic and acidic residues" evidence="12">
    <location>
        <begin position="906"/>
        <end position="927"/>
    </location>
</feature>
<keyword evidence="3" id="KW-0732">Signal</keyword>
<feature type="compositionally biased region" description="Basic and acidic residues" evidence="12">
    <location>
        <begin position="501"/>
        <end position="512"/>
    </location>
</feature>
<keyword evidence="5" id="KW-1133">Transmembrane helix</keyword>
<evidence type="ECO:0000256" key="5">
    <source>
        <dbReference type="ARBA" id="ARBA00022989"/>
    </source>
</evidence>
<dbReference type="GO" id="GO:0005789">
    <property type="term" value="C:endoplasmic reticulum membrane"/>
    <property type="evidence" value="ECO:0007669"/>
    <property type="project" value="UniProtKB-SubCell"/>
</dbReference>
<evidence type="ECO:0000256" key="8">
    <source>
        <dbReference type="ARBA" id="ARBA00046288"/>
    </source>
</evidence>
<proteinExistence type="inferred from homology"/>
<feature type="compositionally biased region" description="Low complexity" evidence="12">
    <location>
        <begin position="1220"/>
        <end position="1237"/>
    </location>
</feature>
<feature type="region of interest" description="Disordered" evidence="12">
    <location>
        <begin position="324"/>
        <end position="346"/>
    </location>
</feature>
<feature type="compositionally biased region" description="Basic and acidic residues" evidence="12">
    <location>
        <begin position="823"/>
        <end position="837"/>
    </location>
</feature>
<feature type="region of interest" description="Disordered" evidence="12">
    <location>
        <begin position="719"/>
        <end position="775"/>
    </location>
</feature>
<feature type="compositionally biased region" description="Basic residues" evidence="12">
    <location>
        <begin position="1416"/>
        <end position="1432"/>
    </location>
</feature>
<dbReference type="InParanoid" id="A0A7M7M2D7"/>
<feature type="compositionally biased region" description="Polar residues" evidence="12">
    <location>
        <begin position="737"/>
        <end position="749"/>
    </location>
</feature>
<evidence type="ECO:0000313" key="15">
    <source>
        <dbReference type="Proteomes" id="UP000002358"/>
    </source>
</evidence>
<evidence type="ECO:0000313" key="14">
    <source>
        <dbReference type="EnsemblMetazoa" id="XP_016842475"/>
    </source>
</evidence>
<feature type="region of interest" description="Disordered" evidence="12">
    <location>
        <begin position="1375"/>
        <end position="1432"/>
    </location>
</feature>
<dbReference type="EnsemblMetazoa" id="XM_016986986">
    <property type="protein sequence ID" value="XP_016842475"/>
    <property type="gene ID" value="LOC100116108"/>
</dbReference>
<evidence type="ECO:0000256" key="4">
    <source>
        <dbReference type="ARBA" id="ARBA00022824"/>
    </source>
</evidence>
<feature type="coiled-coil region" evidence="11">
    <location>
        <begin position="989"/>
        <end position="1034"/>
    </location>
</feature>
<evidence type="ECO:0000256" key="9">
    <source>
        <dbReference type="ARBA" id="ARBA00061226"/>
    </source>
</evidence>
<feature type="region of interest" description="Disordered" evidence="12">
    <location>
        <begin position="1170"/>
        <end position="1264"/>
    </location>
</feature>
<feature type="compositionally biased region" description="Acidic residues" evidence="12">
    <location>
        <begin position="244"/>
        <end position="256"/>
    </location>
</feature>
<keyword evidence="2" id="KW-0812">Transmembrane</keyword>
<feature type="compositionally biased region" description="Polar residues" evidence="12">
    <location>
        <begin position="1404"/>
        <end position="1413"/>
    </location>
</feature>
<dbReference type="Pfam" id="PF07738">
    <property type="entry name" value="Sad1_UNC"/>
    <property type="match status" value="1"/>
</dbReference>
<dbReference type="PANTHER" id="PTHR12953">
    <property type="entry name" value="MEMBRANE PROTEIN CH1 RELATED"/>
    <property type="match status" value="1"/>
</dbReference>
<feature type="region of interest" description="Disordered" evidence="12">
    <location>
        <begin position="495"/>
        <end position="552"/>
    </location>
</feature>
<feature type="compositionally biased region" description="Polar residues" evidence="12">
    <location>
        <begin position="839"/>
        <end position="893"/>
    </location>
</feature>
<protein>
    <recommendedName>
        <fullName evidence="13">SUN domain-containing protein</fullName>
    </recommendedName>
</protein>
<feature type="compositionally biased region" description="Basic and acidic residues" evidence="12">
    <location>
        <begin position="1194"/>
        <end position="1207"/>
    </location>
</feature>
<dbReference type="OrthoDB" id="266334at2759"/>
<evidence type="ECO:0000256" key="10">
    <source>
        <dbReference type="ARBA" id="ARBA00064635"/>
    </source>
</evidence>
<comment type="similarity">
    <text evidence="9">Belongs to the SLP1 family.</text>
</comment>
<keyword evidence="6" id="KW-0472">Membrane</keyword>
<sequence length="1432" mass="158139">MKVCVAHVYWMLLFTSVVSSALLFLIVASESIQNSKFIGPDRNQVVAQEENVSFIEDSKDQFESDSQTKPNIKVSSSLKNKIILESTLQNTQAPLSASFDVSNKNEESKIPEEIEILKESLTQQPNLSQGISDGGQAVVLTLVDTTADLQSLASGRADFLSKSASGAEAISNVSTAEDSEDDELVRIPQLELEASNGTDLANNETDETEYNEGSADVVVVVRAEQRSTAAIGDQLAEEDRKEAESDEEPEHEEVDVTQEPPQLPKSPTTAPDLNDSAARARLTGSADDSSAVILDSFVTQGPSDPHEEIPSFNEWAQKRLEEAEKKKTHPNVSVQTANGSPGRGVGNMRMRSKNYASPDCGAKIVAANPEARSARSVLVSTRDEYMLNTCTSRVWFVVELCEAIQAKKIELANFELFSSSPKDLSVYVSDRFPTRDWMLAGQFTARDERDVQSFSLQPHLFGKFIKVELHSHYGSEHFCPISLFRAYGTSEFEVLETETDTDSHSDSRRREISAGGDVVAGSELENEDEDDEDSVFEEEEESTSEPPGNLFGSARDAVLSIVKKAAEVLVKSDDLKSTNNITKIQESIRGDVLEDETLDDCTTPLYNVACRDCNDDRFARVFQLISCKEHYLESLLNTGFVQETLAKSHLCGSSSGFDFLYDKEACTDGSKAVANRNNDASNYYLQAQLLSSLFTPDYIIALCNVLAAREQRLFVNASHQEQQQATSDGIPNKTRAEQQGNQVPLASTTKVERVTSTRGADIVSPTTDSHKTKADAPVIKSKLELTDSPTLSESLITQIKPTKSSALNEDAKKQSMATNLESSRSHQTEDGNVHKVEGSMTTESSVPVVTKRTTSPSSSSQDHTQVPINPQESSSQRDVPSATKVTHTGSQQKPSEKASVDSSGETEAKSEEESEAKTKAESAEQEAKVTTQGQDQLNFEGFDFKDLEVESLQANGAAKIDASVTQQTASNIGTPQQKESVFLRLSNRIKALERNMSLSSQYLEELSRRYKKQVEEMQRSLERAVTTMNEESRKGEERESKRIKEVAALRGQIDTLTKVLDDLVYERNSWRINFSTLLQHGIFVLVDVVIVILILSYCRRADDDLDNYEDEDDEKSIVVRPKRGKNYEIVKQTCIQLTKKTKKRRPSEIASQVSGTYDQLMIEDAMVTSQLSKKDRRKKRRKEIGILRTSSIKDNVKGDGSSHDAKTKLPSRSASANDALYSLNPNNGSNSLTNLGSQRQSRPESAPDNSIIYFDGREQSQPTQYDKRVQILAMEQSHEGFTKSDDEAGNNSDGLNVSVSLEDDAFEQVDSSPSSFRNKVKKLSPPAFMRTALGSRSKRISFSGGSNKKLSQSLDESMIKPLERRYDGKMGSLSEFEVSNGAGDEYNNGQASNGHVEESDESRCSSATPTTSWNKKEKKTNGLKKMRRQPTN</sequence>
<accession>A0A7M7M2D7</accession>
<dbReference type="InterPro" id="IPR045120">
    <property type="entry name" value="Suco/Slp1-like"/>
</dbReference>
<dbReference type="RefSeq" id="XP_016842475.1">
    <property type="nucleotide sequence ID" value="XM_016986986.3"/>
</dbReference>
<evidence type="ECO:0000259" key="13">
    <source>
        <dbReference type="PROSITE" id="PS51469"/>
    </source>
</evidence>
<dbReference type="PANTHER" id="PTHR12953:SF0">
    <property type="entry name" value="SUN DOMAIN-CONTAINING OSSIFICATION FACTOR"/>
    <property type="match status" value="1"/>
</dbReference>
<organism evidence="14 15">
    <name type="scientific">Nasonia vitripennis</name>
    <name type="common">Parasitic wasp</name>
    <dbReference type="NCBI Taxonomy" id="7425"/>
    <lineage>
        <taxon>Eukaryota</taxon>
        <taxon>Metazoa</taxon>
        <taxon>Ecdysozoa</taxon>
        <taxon>Arthropoda</taxon>
        <taxon>Hexapoda</taxon>
        <taxon>Insecta</taxon>
        <taxon>Pterygota</taxon>
        <taxon>Neoptera</taxon>
        <taxon>Endopterygota</taxon>
        <taxon>Hymenoptera</taxon>
        <taxon>Apocrita</taxon>
        <taxon>Proctotrupomorpha</taxon>
        <taxon>Chalcidoidea</taxon>
        <taxon>Pteromalidae</taxon>
        <taxon>Pteromalinae</taxon>
        <taxon>Nasonia</taxon>
    </lineage>
</organism>
<dbReference type="Proteomes" id="UP000002358">
    <property type="component" value="Chromosome 1"/>
</dbReference>
<dbReference type="FunFam" id="2.60.120.260:FF:000099">
    <property type="entry name" value="Uncharacterized protein, isoform C"/>
    <property type="match status" value="1"/>
</dbReference>
<feature type="compositionally biased region" description="Polar residues" evidence="12">
    <location>
        <begin position="330"/>
        <end position="339"/>
    </location>
</feature>
<comment type="subunit">
    <text evidence="10">Interacts with EMP65.</text>
</comment>
<reference evidence="14" key="1">
    <citation type="submission" date="2021-01" db="UniProtKB">
        <authorList>
            <consortium name="EnsemblMetazoa"/>
        </authorList>
    </citation>
    <scope>IDENTIFICATION</scope>
</reference>
<dbReference type="FunCoup" id="A0A7M7M2D7">
    <property type="interactions" value="1527"/>
</dbReference>
<keyword evidence="7" id="KW-0325">Glycoprotein</keyword>
<dbReference type="GeneID" id="100116108"/>
<keyword evidence="15" id="KW-1185">Reference proteome</keyword>
<dbReference type="SMR" id="A0A7M7M2D7"/>
<evidence type="ECO:0000256" key="7">
    <source>
        <dbReference type="ARBA" id="ARBA00023180"/>
    </source>
</evidence>
<feature type="domain" description="SUN" evidence="13">
    <location>
        <begin position="331"/>
        <end position="491"/>
    </location>
</feature>
<keyword evidence="4" id="KW-0256">Endoplasmic reticulum</keyword>
<evidence type="ECO:0000256" key="12">
    <source>
        <dbReference type="SAM" id="MobiDB-lite"/>
    </source>
</evidence>